<dbReference type="EMBL" id="KY357515">
    <property type="protein sequence ID" value="AQM32749.1"/>
    <property type="molecule type" value="Genomic_DNA"/>
</dbReference>
<accession>A0A1Q1M946</accession>
<sequence>MQALVGTPSLSRMCSGHLLACKPKRGIQVTNTRKQFLAGQFSGLGRAKHATTATRDKYLVSRRSFSTPTPEPGRLREPPSCRNLGFMYLGLIWGQLKGARDPIRPTTLHNRSPHPCPAFLILGITQVSLSLRVFGVRHPSLSYSLLGSRITPGSANLGGYSYWRTGWDLQVLGFR</sequence>
<protein>
    <submittedName>
        <fullName evidence="1">Uncharacterized protein</fullName>
    </submittedName>
</protein>
<proteinExistence type="predicted"/>
<name>A0A1Q1M946_AGABI</name>
<evidence type="ECO:0000313" key="1">
    <source>
        <dbReference type="EMBL" id="AQM32749.1"/>
    </source>
</evidence>
<dbReference type="AlphaFoldDB" id="A0A1Q1M946"/>
<organism evidence="1">
    <name type="scientific">Agaricus bisporus</name>
    <name type="common">White button mushroom</name>
    <dbReference type="NCBI Taxonomy" id="5341"/>
    <lineage>
        <taxon>Eukaryota</taxon>
        <taxon>Fungi</taxon>
        <taxon>Dikarya</taxon>
        <taxon>Basidiomycota</taxon>
        <taxon>Agaricomycotina</taxon>
        <taxon>Agaricomycetes</taxon>
        <taxon>Agaricomycetidae</taxon>
        <taxon>Agaricales</taxon>
        <taxon>Agaricineae</taxon>
        <taxon>Agaricaceae</taxon>
        <taxon>Agaricus</taxon>
    </lineage>
</organism>
<reference evidence="1" key="1">
    <citation type="submission" date="2016-12" db="EMBL/GenBank/DDBJ databases">
        <title>Multiple viral infections in Agaricus bisporus - Characterisation of 18 unique RNA viruses and 8 ORFans identified by deep sequencing.</title>
        <authorList>
            <person name="Deakin G."/>
            <person name="Dobbs E."/>
            <person name="Jones I.M."/>
            <person name="Grogan H.M."/>
            <person name="Burton K.S."/>
        </authorList>
    </citation>
    <scope>NUCLEOTIDE SEQUENCE</scope>
    <source>
        <strain evidence="1">003</strain>
    </source>
</reference>